<name>E9HQ06_DAPPU</name>
<dbReference type="InParanoid" id="E9HQ06"/>
<organism evidence="2 3">
    <name type="scientific">Daphnia pulex</name>
    <name type="common">Water flea</name>
    <dbReference type="NCBI Taxonomy" id="6669"/>
    <lineage>
        <taxon>Eukaryota</taxon>
        <taxon>Metazoa</taxon>
        <taxon>Ecdysozoa</taxon>
        <taxon>Arthropoda</taxon>
        <taxon>Crustacea</taxon>
        <taxon>Branchiopoda</taxon>
        <taxon>Diplostraca</taxon>
        <taxon>Cladocera</taxon>
        <taxon>Anomopoda</taxon>
        <taxon>Daphniidae</taxon>
        <taxon>Daphnia</taxon>
    </lineage>
</organism>
<evidence type="ECO:0000313" key="3">
    <source>
        <dbReference type="Proteomes" id="UP000000305"/>
    </source>
</evidence>
<dbReference type="Proteomes" id="UP000000305">
    <property type="component" value="Unassembled WGS sequence"/>
</dbReference>
<proteinExistence type="predicted"/>
<feature type="region of interest" description="Disordered" evidence="1">
    <location>
        <begin position="25"/>
        <end position="80"/>
    </location>
</feature>
<dbReference type="AlphaFoldDB" id="E9HQ06"/>
<protein>
    <submittedName>
        <fullName evidence="2">Uncharacterized protein</fullName>
    </submittedName>
</protein>
<sequence length="80" mass="8991">MDLFDPDTGFLFVSTHQACDVIQPLEAKPDFNEDSLADESEDDEDAEENVTTDKVTEELKSTDVSKGEDNEGPEYEEKMD</sequence>
<evidence type="ECO:0000256" key="1">
    <source>
        <dbReference type="SAM" id="MobiDB-lite"/>
    </source>
</evidence>
<feature type="compositionally biased region" description="Acidic residues" evidence="1">
    <location>
        <begin position="32"/>
        <end position="50"/>
    </location>
</feature>
<reference evidence="2 3" key="1">
    <citation type="journal article" date="2011" name="Science">
        <title>The ecoresponsive genome of Daphnia pulex.</title>
        <authorList>
            <person name="Colbourne J.K."/>
            <person name="Pfrender M.E."/>
            <person name="Gilbert D."/>
            <person name="Thomas W.K."/>
            <person name="Tucker A."/>
            <person name="Oakley T.H."/>
            <person name="Tokishita S."/>
            <person name="Aerts A."/>
            <person name="Arnold G.J."/>
            <person name="Basu M.K."/>
            <person name="Bauer D.J."/>
            <person name="Caceres C.E."/>
            <person name="Carmel L."/>
            <person name="Casola C."/>
            <person name="Choi J.H."/>
            <person name="Detter J.C."/>
            <person name="Dong Q."/>
            <person name="Dusheyko S."/>
            <person name="Eads B.D."/>
            <person name="Frohlich T."/>
            <person name="Geiler-Samerotte K.A."/>
            <person name="Gerlach D."/>
            <person name="Hatcher P."/>
            <person name="Jogdeo S."/>
            <person name="Krijgsveld J."/>
            <person name="Kriventseva E.V."/>
            <person name="Kultz D."/>
            <person name="Laforsch C."/>
            <person name="Lindquist E."/>
            <person name="Lopez J."/>
            <person name="Manak J.R."/>
            <person name="Muller J."/>
            <person name="Pangilinan J."/>
            <person name="Patwardhan R.P."/>
            <person name="Pitluck S."/>
            <person name="Pritham E.J."/>
            <person name="Rechtsteiner A."/>
            <person name="Rho M."/>
            <person name="Rogozin I.B."/>
            <person name="Sakarya O."/>
            <person name="Salamov A."/>
            <person name="Schaack S."/>
            <person name="Shapiro H."/>
            <person name="Shiga Y."/>
            <person name="Skalitzky C."/>
            <person name="Smith Z."/>
            <person name="Souvorov A."/>
            <person name="Sung W."/>
            <person name="Tang Z."/>
            <person name="Tsuchiya D."/>
            <person name="Tu H."/>
            <person name="Vos H."/>
            <person name="Wang M."/>
            <person name="Wolf Y.I."/>
            <person name="Yamagata H."/>
            <person name="Yamada T."/>
            <person name="Ye Y."/>
            <person name="Shaw J.R."/>
            <person name="Andrews J."/>
            <person name="Crease T.J."/>
            <person name="Tang H."/>
            <person name="Lucas S.M."/>
            <person name="Robertson H.M."/>
            <person name="Bork P."/>
            <person name="Koonin E.V."/>
            <person name="Zdobnov E.M."/>
            <person name="Grigoriev I.V."/>
            <person name="Lynch M."/>
            <person name="Boore J.L."/>
        </authorList>
    </citation>
    <scope>NUCLEOTIDE SEQUENCE [LARGE SCALE GENOMIC DNA]</scope>
</reference>
<keyword evidence="3" id="KW-1185">Reference proteome</keyword>
<accession>E9HQ06</accession>
<evidence type="ECO:0000313" key="2">
    <source>
        <dbReference type="EMBL" id="EFX66179.1"/>
    </source>
</evidence>
<feature type="compositionally biased region" description="Basic and acidic residues" evidence="1">
    <location>
        <begin position="54"/>
        <end position="80"/>
    </location>
</feature>
<dbReference type="HOGENOM" id="CLU_2592187_0_0_1"/>
<dbReference type="EMBL" id="GL732713">
    <property type="protein sequence ID" value="EFX66179.1"/>
    <property type="molecule type" value="Genomic_DNA"/>
</dbReference>
<gene>
    <name evidence="2" type="ORF">DAPPUDRAFT_332455</name>
</gene>
<dbReference type="KEGG" id="dpx:DAPPUDRAFT_332455"/>